<evidence type="ECO:0000313" key="4">
    <source>
        <dbReference type="EMBL" id="ROT67108.1"/>
    </source>
</evidence>
<dbReference type="AlphaFoldDB" id="A0A3R7MQ01"/>
<dbReference type="Gene3D" id="1.10.510.10">
    <property type="entry name" value="Transferase(Phosphotransferase) domain 1"/>
    <property type="match status" value="1"/>
</dbReference>
<dbReference type="PANTHER" id="PTHR44329">
    <property type="entry name" value="SERINE/THREONINE-PROTEIN KINASE TNNI3K-RELATED"/>
    <property type="match status" value="1"/>
</dbReference>
<dbReference type="EMBL" id="QCYY01002848">
    <property type="protein sequence ID" value="ROT67108.1"/>
    <property type="molecule type" value="Genomic_DNA"/>
</dbReference>
<organism evidence="4 5">
    <name type="scientific">Penaeus vannamei</name>
    <name type="common">Whiteleg shrimp</name>
    <name type="synonym">Litopenaeus vannamei</name>
    <dbReference type="NCBI Taxonomy" id="6689"/>
    <lineage>
        <taxon>Eukaryota</taxon>
        <taxon>Metazoa</taxon>
        <taxon>Ecdysozoa</taxon>
        <taxon>Arthropoda</taxon>
        <taxon>Crustacea</taxon>
        <taxon>Multicrustacea</taxon>
        <taxon>Malacostraca</taxon>
        <taxon>Eumalacostraca</taxon>
        <taxon>Eucarida</taxon>
        <taxon>Decapoda</taxon>
        <taxon>Dendrobranchiata</taxon>
        <taxon>Penaeoidea</taxon>
        <taxon>Penaeidae</taxon>
        <taxon>Penaeus</taxon>
    </lineage>
</organism>
<dbReference type="PROSITE" id="PS50011">
    <property type="entry name" value="PROTEIN_KINASE_DOM"/>
    <property type="match status" value="1"/>
</dbReference>
<keyword evidence="4" id="KW-0808">Transferase</keyword>
<keyword evidence="4" id="KW-0418">Kinase</keyword>
<name>A0A3R7MQ01_PENVA</name>
<dbReference type="GO" id="GO:0005524">
    <property type="term" value="F:ATP binding"/>
    <property type="evidence" value="ECO:0007669"/>
    <property type="project" value="UniProtKB-UniRule"/>
</dbReference>
<comment type="caution">
    <text evidence="4">The sequence shown here is derived from an EMBL/GenBank/DDBJ whole genome shotgun (WGS) entry which is preliminary data.</text>
</comment>
<sequence length="444" mass="48249">MARPCRTLGQLARELQRTDPRRRPALSAVIRRLDWCFLFGCDSESEAPARTRAKRRPEAQRRCLSCQGRGFRRGGEAPSLRVPSSNTKGVEIRRSGLGCCLQSHRFRASSNGARRQEARDPCSRGRLSEVTPPQRRQGGTRRGRAGRHCWSAGATATLCSSWPSGERFGHFQEEFKFLKKVGGAGGSPRALGICSNPPAILCSFVGRSTLEKVLEESKCSDEELLRLSRSLCVAVQEVHGRGVIHNDLMDDNVVVDKATGRVHVIDFGTACRPGHDCGFSDSSNDYLAPEILGGGPSTAASDAFSVGAMLELISDQMARPCRTLGQLARELQRTDPRRRPALSAVIRRLDCAVKEELGEGASGKALLVRWGDGDAVLKLAHSGERFGHFQEEFKFLKKVGGAGGSPRALGICSNPPAILCSFVGRSTLEKVLEESKCSDESCCV</sequence>
<dbReference type="SMART" id="SM00220">
    <property type="entry name" value="S_TKc"/>
    <property type="match status" value="1"/>
</dbReference>
<evidence type="ECO:0000259" key="3">
    <source>
        <dbReference type="PROSITE" id="PS50011"/>
    </source>
</evidence>
<dbReference type="STRING" id="6689.A0A3R7MQ01"/>
<dbReference type="InterPro" id="IPR051681">
    <property type="entry name" value="Ser/Thr_Kinases-Pseudokinases"/>
</dbReference>
<dbReference type="Pfam" id="PF00069">
    <property type="entry name" value="Pkinase"/>
    <property type="match status" value="1"/>
</dbReference>
<keyword evidence="1" id="KW-0067">ATP-binding</keyword>
<reference evidence="4 5" key="2">
    <citation type="submission" date="2019-01" db="EMBL/GenBank/DDBJ databases">
        <title>The decoding of complex shrimp genome reveals the adaptation for benthos swimmer, frequently molting mechanism and breeding impact on genome.</title>
        <authorList>
            <person name="Sun Y."/>
            <person name="Gao Y."/>
            <person name="Yu Y."/>
        </authorList>
    </citation>
    <scope>NUCLEOTIDE SEQUENCE [LARGE SCALE GENOMIC DNA]</scope>
    <source>
        <tissue evidence="4">Muscle</tissue>
    </source>
</reference>
<dbReference type="PROSITE" id="PS00107">
    <property type="entry name" value="PROTEIN_KINASE_ATP"/>
    <property type="match status" value="1"/>
</dbReference>
<keyword evidence="5" id="KW-1185">Reference proteome</keyword>
<feature type="region of interest" description="Disordered" evidence="2">
    <location>
        <begin position="110"/>
        <end position="146"/>
    </location>
</feature>
<feature type="binding site" evidence="1">
    <location>
        <position position="378"/>
    </location>
    <ligand>
        <name>ATP</name>
        <dbReference type="ChEBI" id="CHEBI:30616"/>
    </ligand>
</feature>
<dbReference type="Proteomes" id="UP000283509">
    <property type="component" value="Unassembled WGS sequence"/>
</dbReference>
<feature type="domain" description="Protein kinase" evidence="3">
    <location>
        <begin position="116"/>
        <end position="444"/>
    </location>
</feature>
<dbReference type="InterPro" id="IPR000719">
    <property type="entry name" value="Prot_kinase_dom"/>
</dbReference>
<dbReference type="InterPro" id="IPR017441">
    <property type="entry name" value="Protein_kinase_ATP_BS"/>
</dbReference>
<dbReference type="OrthoDB" id="6349622at2759"/>
<reference evidence="4 5" key="1">
    <citation type="submission" date="2018-04" db="EMBL/GenBank/DDBJ databases">
        <authorList>
            <person name="Zhang X."/>
            <person name="Yuan J."/>
            <person name="Li F."/>
            <person name="Xiang J."/>
        </authorList>
    </citation>
    <scope>NUCLEOTIDE SEQUENCE [LARGE SCALE GENOMIC DNA]</scope>
    <source>
        <tissue evidence="4">Muscle</tissue>
    </source>
</reference>
<dbReference type="SUPFAM" id="SSF56112">
    <property type="entry name" value="Protein kinase-like (PK-like)"/>
    <property type="match status" value="2"/>
</dbReference>
<protein>
    <submittedName>
        <fullName evidence="4">Protein kinase</fullName>
    </submittedName>
</protein>
<feature type="compositionally biased region" description="Basic and acidic residues" evidence="2">
    <location>
        <begin position="114"/>
        <end position="127"/>
    </location>
</feature>
<gene>
    <name evidence="4" type="ORF">C7M84_014836</name>
</gene>
<keyword evidence="1" id="KW-0547">Nucleotide-binding</keyword>
<dbReference type="InterPro" id="IPR011009">
    <property type="entry name" value="Kinase-like_dom_sf"/>
</dbReference>
<dbReference type="GO" id="GO:0004674">
    <property type="term" value="F:protein serine/threonine kinase activity"/>
    <property type="evidence" value="ECO:0007669"/>
    <property type="project" value="TreeGrafter"/>
</dbReference>
<evidence type="ECO:0000313" key="5">
    <source>
        <dbReference type="Proteomes" id="UP000283509"/>
    </source>
</evidence>
<evidence type="ECO:0000256" key="2">
    <source>
        <dbReference type="SAM" id="MobiDB-lite"/>
    </source>
</evidence>
<proteinExistence type="predicted"/>
<evidence type="ECO:0000256" key="1">
    <source>
        <dbReference type="PROSITE-ProRule" id="PRU10141"/>
    </source>
</evidence>
<accession>A0A3R7MQ01</accession>